<gene>
    <name evidence="1" type="ORF">Ark11_1501</name>
</gene>
<keyword evidence="2" id="KW-1185">Reference proteome</keyword>
<dbReference type="EMBL" id="LN906597">
    <property type="protein sequence ID" value="CUT18299.1"/>
    <property type="molecule type" value="Genomic_DNA"/>
</dbReference>
<name>A0A0S4M4R2_9BURK</name>
<protein>
    <submittedName>
        <fullName evidence="1">Uncharacterized protein</fullName>
    </submittedName>
</protein>
<dbReference type="AlphaFoldDB" id="A0A0S4M4R2"/>
<sequence length="378" mass="43907">MIRISRIGSDATYPSSCSCPSVYYELIQTEEKLHPVFEKPHTESMSSLLSIIKTKMNVRCKVYGCECDALGRSLLLSNIRPALDYEKWKSKINSKFKIIIEKSLTSFAAKLDKINCGSFEEKKSFLSEISGEVATNYPFKAISDLMKSFVDEKIVKVVRNHAEKEIEETSDIHKHYNKIEEITLKKAKETILKEDNRMELIDLIFIKIIELHKKNPLRIGRKRFPFNIFSDLYRCHLEESYDLIVSKSIEILDNIAQDDECCISFLFDMFFGKIIIYNRVEKLRSLIQNNICGIYSIYIGDGGYHDNFEKFVIQSKKSLENKIIECLKSNTIVIEENKVTICNKKFTEEIVRSSVNLLEKDIRSAVIQVIRDHKYPWS</sequence>
<organism evidence="1 2">
    <name type="scientific">Candidatus Ichthyocystis hellenicum</name>
    <dbReference type="NCBI Taxonomy" id="1561003"/>
    <lineage>
        <taxon>Bacteria</taxon>
        <taxon>Pseudomonadati</taxon>
        <taxon>Pseudomonadota</taxon>
        <taxon>Betaproteobacteria</taxon>
        <taxon>Burkholderiales</taxon>
        <taxon>Candidatus Ichthyocystis</taxon>
    </lineage>
</organism>
<dbReference type="Proteomes" id="UP000198651">
    <property type="component" value="Chromosome I"/>
</dbReference>
<reference evidence="2" key="1">
    <citation type="submission" date="2015-11" db="EMBL/GenBank/DDBJ databases">
        <authorList>
            <person name="Seth-Smith H.M.B."/>
        </authorList>
    </citation>
    <scope>NUCLEOTIDE SEQUENCE [LARGE SCALE GENOMIC DNA]</scope>
    <source>
        <strain evidence="2">2013Ark11</strain>
    </source>
</reference>
<accession>A0A0S4M4R2</accession>
<dbReference type="RefSeq" id="WP_092490680.1">
    <property type="nucleotide sequence ID" value="NZ_LN906597.1"/>
</dbReference>
<evidence type="ECO:0000313" key="1">
    <source>
        <dbReference type="EMBL" id="CUT18299.1"/>
    </source>
</evidence>
<evidence type="ECO:0000313" key="2">
    <source>
        <dbReference type="Proteomes" id="UP000198651"/>
    </source>
</evidence>
<proteinExistence type="predicted"/>